<proteinExistence type="predicted"/>
<reference evidence="2 3" key="1">
    <citation type="journal article" date="2017" name="Nat. Microbiol.">
        <title>Natural product diversity associated with the nematode symbionts Photorhabdus and Xenorhabdus.</title>
        <authorList>
            <person name="Tobias N.J."/>
            <person name="Wolff H."/>
            <person name="Djahanschiri B."/>
            <person name="Grundmann F."/>
            <person name="Kronenwerth M."/>
            <person name="Shi Y.M."/>
            <person name="Simonyi S."/>
            <person name="Grun P."/>
            <person name="Shapiro-Ilan D."/>
            <person name="Pidot S.J."/>
            <person name="Stinear T.P."/>
            <person name="Ebersberger I."/>
            <person name="Bode H.B."/>
        </authorList>
    </citation>
    <scope>NUCLEOTIDE SEQUENCE [LARGE SCALE GENOMIC DNA]</scope>
    <source>
        <strain evidence="2 3">DSM 17907</strain>
    </source>
</reference>
<dbReference type="InterPro" id="IPR023214">
    <property type="entry name" value="HAD_sf"/>
</dbReference>
<dbReference type="SUPFAM" id="SSF56784">
    <property type="entry name" value="HAD-like"/>
    <property type="match status" value="1"/>
</dbReference>
<protein>
    <recommendedName>
        <fullName evidence="4">Phosphoserine phosphatase</fullName>
    </recommendedName>
</protein>
<evidence type="ECO:0000256" key="1">
    <source>
        <dbReference type="ARBA" id="ARBA00022723"/>
    </source>
</evidence>
<dbReference type="InterPro" id="IPR036412">
    <property type="entry name" value="HAD-like_sf"/>
</dbReference>
<evidence type="ECO:0000313" key="3">
    <source>
        <dbReference type="Proteomes" id="UP000221101"/>
    </source>
</evidence>
<dbReference type="Gene3D" id="3.40.50.1000">
    <property type="entry name" value="HAD superfamily/HAD-like"/>
    <property type="match status" value="1"/>
</dbReference>
<comment type="caution">
    <text evidence="2">The sequence shown here is derived from an EMBL/GenBank/DDBJ whole genome shotgun (WGS) entry which is preliminary data.</text>
</comment>
<evidence type="ECO:0000313" key="2">
    <source>
        <dbReference type="EMBL" id="PHM72693.1"/>
    </source>
</evidence>
<evidence type="ECO:0008006" key="4">
    <source>
        <dbReference type="Google" id="ProtNLM"/>
    </source>
</evidence>
<dbReference type="OrthoDB" id="9784466at2"/>
<accession>A0A2D0LAK2</accession>
<dbReference type="Proteomes" id="UP000221101">
    <property type="component" value="Unassembled WGS sequence"/>
</dbReference>
<dbReference type="AlphaFoldDB" id="A0A2D0LAK2"/>
<dbReference type="Pfam" id="PF12710">
    <property type="entry name" value="HAD"/>
    <property type="match status" value="1"/>
</dbReference>
<organism evidence="2 3">
    <name type="scientific">Xenorhabdus kozodoii</name>
    <dbReference type="NCBI Taxonomy" id="351676"/>
    <lineage>
        <taxon>Bacteria</taxon>
        <taxon>Pseudomonadati</taxon>
        <taxon>Pseudomonadota</taxon>
        <taxon>Gammaproteobacteria</taxon>
        <taxon>Enterobacterales</taxon>
        <taxon>Morganellaceae</taxon>
        <taxon>Xenorhabdus</taxon>
    </lineage>
</organism>
<dbReference type="RefSeq" id="WP_099142250.1">
    <property type="nucleotide sequence ID" value="NZ_CAWNOR010000048.1"/>
</dbReference>
<sequence>MSLLHVFDMDGTLLIGTTASIEISRELGCLDELMVLEHNFSIGQIDTHQFATQIYKLWKTLTPQDVIRSVEKAPWISGLKEVLEDIHLRNEHSLVVTMSPRFFAEHLYLMGVDVVVASRFPILPFKEELDVAGILRPVDKVTVVDQQLLEYGLDRMHCIAYGDSSSDIPLFQVLPHTVSMNGDEYINPWSRLKYVGNDLRNAYSLARNIFTDQ</sequence>
<dbReference type="EMBL" id="NJCX01000015">
    <property type="protein sequence ID" value="PHM72693.1"/>
    <property type="molecule type" value="Genomic_DNA"/>
</dbReference>
<gene>
    <name evidence="2" type="ORF">Xkoz_02252</name>
</gene>
<dbReference type="NCBIfam" id="TIGR01488">
    <property type="entry name" value="HAD-SF-IB"/>
    <property type="match status" value="1"/>
</dbReference>
<name>A0A2D0LAK2_9GAMM</name>
<dbReference type="GO" id="GO:0046872">
    <property type="term" value="F:metal ion binding"/>
    <property type="evidence" value="ECO:0007669"/>
    <property type="project" value="UniProtKB-KW"/>
</dbReference>
<keyword evidence="3" id="KW-1185">Reference proteome</keyword>
<keyword evidence="1" id="KW-0479">Metal-binding</keyword>